<dbReference type="EMBL" id="GBRH01195914">
    <property type="protein sequence ID" value="JAE01982.1"/>
    <property type="molecule type" value="Transcribed_RNA"/>
</dbReference>
<dbReference type="AlphaFoldDB" id="A0A0A9EPF2"/>
<name>A0A0A9EPF2_ARUDO</name>
<proteinExistence type="predicted"/>
<organism evidence="1">
    <name type="scientific">Arundo donax</name>
    <name type="common">Giant reed</name>
    <name type="synonym">Donax arundinaceus</name>
    <dbReference type="NCBI Taxonomy" id="35708"/>
    <lineage>
        <taxon>Eukaryota</taxon>
        <taxon>Viridiplantae</taxon>
        <taxon>Streptophyta</taxon>
        <taxon>Embryophyta</taxon>
        <taxon>Tracheophyta</taxon>
        <taxon>Spermatophyta</taxon>
        <taxon>Magnoliopsida</taxon>
        <taxon>Liliopsida</taxon>
        <taxon>Poales</taxon>
        <taxon>Poaceae</taxon>
        <taxon>PACMAD clade</taxon>
        <taxon>Arundinoideae</taxon>
        <taxon>Arundineae</taxon>
        <taxon>Arundo</taxon>
    </lineage>
</organism>
<accession>A0A0A9EPF2</accession>
<sequence>MPCILLHEAVSKQLSHLVKFEKQMFHHLFTLLYK</sequence>
<evidence type="ECO:0000313" key="1">
    <source>
        <dbReference type="EMBL" id="JAE01982.1"/>
    </source>
</evidence>
<reference evidence="1" key="1">
    <citation type="submission" date="2014-09" db="EMBL/GenBank/DDBJ databases">
        <authorList>
            <person name="Magalhaes I.L.F."/>
            <person name="Oliveira U."/>
            <person name="Santos F.R."/>
            <person name="Vidigal T.H.D.A."/>
            <person name="Brescovit A.D."/>
            <person name="Santos A.J."/>
        </authorList>
    </citation>
    <scope>NUCLEOTIDE SEQUENCE</scope>
    <source>
        <tissue evidence="1">Shoot tissue taken approximately 20 cm above the soil surface</tissue>
    </source>
</reference>
<protein>
    <submittedName>
        <fullName evidence="1">Uncharacterized protein</fullName>
    </submittedName>
</protein>
<reference evidence="1" key="2">
    <citation type="journal article" date="2015" name="Data Brief">
        <title>Shoot transcriptome of the giant reed, Arundo donax.</title>
        <authorList>
            <person name="Barrero R.A."/>
            <person name="Guerrero F.D."/>
            <person name="Moolhuijzen P."/>
            <person name="Goolsby J.A."/>
            <person name="Tidwell J."/>
            <person name="Bellgard S.E."/>
            <person name="Bellgard M.I."/>
        </authorList>
    </citation>
    <scope>NUCLEOTIDE SEQUENCE</scope>
    <source>
        <tissue evidence="1">Shoot tissue taken approximately 20 cm above the soil surface</tissue>
    </source>
</reference>